<evidence type="ECO:0000313" key="2">
    <source>
        <dbReference type="Proteomes" id="UP001179952"/>
    </source>
</evidence>
<proteinExistence type="predicted"/>
<reference evidence="1" key="2">
    <citation type="submission" date="2023-06" db="EMBL/GenBank/DDBJ databases">
        <authorList>
            <person name="Ma L."/>
            <person name="Liu K.-W."/>
            <person name="Li Z."/>
            <person name="Hsiao Y.-Y."/>
            <person name="Qi Y."/>
            <person name="Fu T."/>
            <person name="Tang G."/>
            <person name="Zhang D."/>
            <person name="Sun W.-H."/>
            <person name="Liu D.-K."/>
            <person name="Li Y."/>
            <person name="Chen G.-Z."/>
            <person name="Liu X.-D."/>
            <person name="Liao X.-Y."/>
            <person name="Jiang Y.-T."/>
            <person name="Yu X."/>
            <person name="Hao Y."/>
            <person name="Huang J."/>
            <person name="Zhao X.-W."/>
            <person name="Ke S."/>
            <person name="Chen Y.-Y."/>
            <person name="Wu W.-L."/>
            <person name="Hsu J.-L."/>
            <person name="Lin Y.-F."/>
            <person name="Huang M.-D."/>
            <person name="Li C.-Y."/>
            <person name="Huang L."/>
            <person name="Wang Z.-W."/>
            <person name="Zhao X."/>
            <person name="Zhong W.-Y."/>
            <person name="Peng D.-H."/>
            <person name="Ahmad S."/>
            <person name="Lan S."/>
            <person name="Zhang J.-S."/>
            <person name="Tsai W.-C."/>
            <person name="Van De Peer Y."/>
            <person name="Liu Z.-J."/>
        </authorList>
    </citation>
    <scope>NUCLEOTIDE SEQUENCE</scope>
    <source>
        <strain evidence="1">SCP</strain>
        <tissue evidence="1">Leaves</tissue>
    </source>
</reference>
<name>A0AAV9A3C0_ACOGR</name>
<dbReference type="AlphaFoldDB" id="A0AAV9A3C0"/>
<dbReference type="Proteomes" id="UP001179952">
    <property type="component" value="Unassembled WGS sequence"/>
</dbReference>
<protein>
    <submittedName>
        <fullName evidence="1">Uncharacterized protein</fullName>
    </submittedName>
</protein>
<evidence type="ECO:0000313" key="1">
    <source>
        <dbReference type="EMBL" id="KAK1258657.1"/>
    </source>
</evidence>
<reference evidence="1" key="1">
    <citation type="journal article" date="2023" name="Nat. Commun.">
        <title>Diploid and tetraploid genomes of Acorus and the evolution of monocots.</title>
        <authorList>
            <person name="Ma L."/>
            <person name="Liu K.W."/>
            <person name="Li Z."/>
            <person name="Hsiao Y.Y."/>
            <person name="Qi Y."/>
            <person name="Fu T."/>
            <person name="Tang G.D."/>
            <person name="Zhang D."/>
            <person name="Sun W.H."/>
            <person name="Liu D.K."/>
            <person name="Li Y."/>
            <person name="Chen G.Z."/>
            <person name="Liu X.D."/>
            <person name="Liao X.Y."/>
            <person name="Jiang Y.T."/>
            <person name="Yu X."/>
            <person name="Hao Y."/>
            <person name="Huang J."/>
            <person name="Zhao X.W."/>
            <person name="Ke S."/>
            <person name="Chen Y.Y."/>
            <person name="Wu W.L."/>
            <person name="Hsu J.L."/>
            <person name="Lin Y.F."/>
            <person name="Huang M.D."/>
            <person name="Li C.Y."/>
            <person name="Huang L."/>
            <person name="Wang Z.W."/>
            <person name="Zhao X."/>
            <person name="Zhong W.Y."/>
            <person name="Peng D.H."/>
            <person name="Ahmad S."/>
            <person name="Lan S."/>
            <person name="Zhang J.S."/>
            <person name="Tsai W.C."/>
            <person name="Van de Peer Y."/>
            <person name="Liu Z.J."/>
        </authorList>
    </citation>
    <scope>NUCLEOTIDE SEQUENCE</scope>
    <source>
        <strain evidence="1">SCP</strain>
    </source>
</reference>
<accession>A0AAV9A3C0</accession>
<organism evidence="1 2">
    <name type="scientific">Acorus gramineus</name>
    <name type="common">Dwarf sweet flag</name>
    <dbReference type="NCBI Taxonomy" id="55184"/>
    <lineage>
        <taxon>Eukaryota</taxon>
        <taxon>Viridiplantae</taxon>
        <taxon>Streptophyta</taxon>
        <taxon>Embryophyta</taxon>
        <taxon>Tracheophyta</taxon>
        <taxon>Spermatophyta</taxon>
        <taxon>Magnoliopsida</taxon>
        <taxon>Liliopsida</taxon>
        <taxon>Acoraceae</taxon>
        <taxon>Acorus</taxon>
    </lineage>
</organism>
<comment type="caution">
    <text evidence="1">The sequence shown here is derived from an EMBL/GenBank/DDBJ whole genome shotgun (WGS) entry which is preliminary data.</text>
</comment>
<keyword evidence="2" id="KW-1185">Reference proteome</keyword>
<dbReference type="EMBL" id="JAUJYN010000014">
    <property type="protein sequence ID" value="KAK1258657.1"/>
    <property type="molecule type" value="Genomic_DNA"/>
</dbReference>
<sequence>MRSTAIMYKQEYGRNALVGATEIKKRGFCTLGGYRKVDQVSVMTRECRVPGKRVTKEWKFGGKSKTM</sequence>
<gene>
    <name evidence="1" type="ORF">QJS04_geneDACA024948</name>
</gene>